<name>A0AA46S257_9BACT</name>
<reference evidence="1" key="1">
    <citation type="journal article" date="2022" name="Front. Microbiol.">
        <title>Species classification and novel plasmid identifications in Arcobacter cryaerophilus and Arcobacter cryaerophilus-like organisms.</title>
        <authorList>
            <person name="Zhou G."/>
            <person name="Wang M."/>
            <person name="Wang H."/>
            <person name="Chen X."/>
            <person name="Gu Y."/>
            <person name="Shao Z."/>
            <person name="Zhang J."/>
            <person name="Zhang M."/>
        </authorList>
    </citation>
    <scope>NUCLEOTIDE SEQUENCE</scope>
    <source>
        <strain evidence="1">ICDCAC48</strain>
    </source>
</reference>
<protein>
    <submittedName>
        <fullName evidence="1">Uncharacterized protein</fullName>
    </submittedName>
</protein>
<evidence type="ECO:0000313" key="2">
    <source>
        <dbReference type="Proteomes" id="UP001164100"/>
    </source>
</evidence>
<dbReference type="RefSeq" id="WP_263514927.1">
    <property type="nucleotide sequence ID" value="NZ_CP099556.1"/>
</dbReference>
<dbReference type="EMBL" id="CP099556">
    <property type="protein sequence ID" value="UYF44089.1"/>
    <property type="molecule type" value="Genomic_DNA"/>
</dbReference>
<proteinExistence type="predicted"/>
<organism evidence="1 2">
    <name type="scientific">Aliarcobacter cryaerophilus</name>
    <dbReference type="NCBI Taxonomy" id="28198"/>
    <lineage>
        <taxon>Bacteria</taxon>
        <taxon>Pseudomonadati</taxon>
        <taxon>Campylobacterota</taxon>
        <taxon>Epsilonproteobacteria</taxon>
        <taxon>Campylobacterales</taxon>
        <taxon>Arcobacteraceae</taxon>
        <taxon>Aliarcobacter</taxon>
    </lineage>
</organism>
<evidence type="ECO:0000313" key="1">
    <source>
        <dbReference type="EMBL" id="UYF44089.1"/>
    </source>
</evidence>
<sequence length="49" mass="5551">MEEIEIKLLLKAIDGTISFIEFIQDGKSKILSYDNFISRFGTGAIEDLK</sequence>
<dbReference type="AlphaFoldDB" id="A0AA46S257"/>
<accession>A0AA46S257</accession>
<gene>
    <name evidence="1" type="ORF">NGX11_03910</name>
</gene>
<dbReference type="Proteomes" id="UP001164100">
    <property type="component" value="Chromosome"/>
</dbReference>